<dbReference type="EMBL" id="LTBC01000020">
    <property type="protein sequence ID" value="KYH30803.1"/>
    <property type="molecule type" value="Genomic_DNA"/>
</dbReference>
<evidence type="ECO:0000259" key="4">
    <source>
        <dbReference type="Pfam" id="PF04055"/>
    </source>
</evidence>
<dbReference type="AlphaFoldDB" id="A0A151AT97"/>
<keyword evidence="2" id="KW-0408">Iron</keyword>
<keyword evidence="1" id="KW-0479">Metal-binding</keyword>
<dbReference type="GO" id="GO:0003824">
    <property type="term" value="F:catalytic activity"/>
    <property type="evidence" value="ECO:0007669"/>
    <property type="project" value="InterPro"/>
</dbReference>
<dbReference type="SFLD" id="SFLDS00029">
    <property type="entry name" value="Radical_SAM"/>
    <property type="match status" value="1"/>
</dbReference>
<dbReference type="Gene3D" id="3.80.30.30">
    <property type="match status" value="1"/>
</dbReference>
<dbReference type="GO" id="GO:0046872">
    <property type="term" value="F:metal ion binding"/>
    <property type="evidence" value="ECO:0007669"/>
    <property type="project" value="UniProtKB-KW"/>
</dbReference>
<dbReference type="PATRIC" id="fig|1122241.3.peg.3054"/>
<dbReference type="SFLD" id="SFLDG01084">
    <property type="entry name" value="Uncharacterised_Radical_SAM_Su"/>
    <property type="match status" value="1"/>
</dbReference>
<comment type="caution">
    <text evidence="5">The sequence shown here is derived from an EMBL/GenBank/DDBJ whole genome shotgun (WGS) entry which is preliminary data.</text>
</comment>
<gene>
    <name evidence="5" type="ORF">MOMUL_28660</name>
</gene>
<dbReference type="OrthoDB" id="9787478at2"/>
<dbReference type="InterPro" id="IPR040086">
    <property type="entry name" value="MJ0683-like"/>
</dbReference>
<dbReference type="InterPro" id="IPR058240">
    <property type="entry name" value="rSAM_sf"/>
</dbReference>
<dbReference type="Pfam" id="PF04055">
    <property type="entry name" value="Radical_SAM"/>
    <property type="match status" value="1"/>
</dbReference>
<evidence type="ECO:0000256" key="3">
    <source>
        <dbReference type="ARBA" id="ARBA00023014"/>
    </source>
</evidence>
<protein>
    <submittedName>
        <fullName evidence="5">Radical SAM superfamily protein</fullName>
    </submittedName>
</protein>
<dbReference type="CDD" id="cd01335">
    <property type="entry name" value="Radical_SAM"/>
    <property type="match status" value="1"/>
</dbReference>
<dbReference type="RefSeq" id="WP_062285872.1">
    <property type="nucleotide sequence ID" value="NZ_LTBC01000020.1"/>
</dbReference>
<dbReference type="GO" id="GO:0051536">
    <property type="term" value="F:iron-sulfur cluster binding"/>
    <property type="evidence" value="ECO:0007669"/>
    <property type="project" value="UniProtKB-KW"/>
</dbReference>
<dbReference type="Proteomes" id="UP000075670">
    <property type="component" value="Unassembled WGS sequence"/>
</dbReference>
<dbReference type="SUPFAM" id="SSF102114">
    <property type="entry name" value="Radical SAM enzymes"/>
    <property type="match status" value="1"/>
</dbReference>
<feature type="domain" description="Radical SAM core" evidence="4">
    <location>
        <begin position="28"/>
        <end position="195"/>
    </location>
</feature>
<name>A0A151AT97_9FIRM</name>
<accession>A0A151AT97</accession>
<sequence>MPETALQRTYCKTALNRTGIPGYCYCLNPYFGCSHGCHYCYADTVLRFSNRSEKWGEFVAAKENFPEVLRRELRRRRAPLGRTILGTVTDAYQPAEAEFGLTRASLEVFAEEWPDVEIDLLTKSDLVVRDVDLLKELKNCSVGFTVTTPDDAAAGVLEPGAAPPSARLKAAGRLVAEGINVWAFIAPVLPGVSDAPGALEELIAVLRGAGVREVYLDPLNPYQAAVKRLRVTYRARFPQALKHLERYLSNPREYLQPLRGRVGSLSRKYGYDLKLS</sequence>
<evidence type="ECO:0000313" key="6">
    <source>
        <dbReference type="Proteomes" id="UP000075670"/>
    </source>
</evidence>
<evidence type="ECO:0000313" key="5">
    <source>
        <dbReference type="EMBL" id="KYH30803.1"/>
    </source>
</evidence>
<dbReference type="PANTHER" id="PTHR43432:SF3">
    <property type="entry name" value="SLR0285 PROTEIN"/>
    <property type="match status" value="1"/>
</dbReference>
<evidence type="ECO:0000256" key="2">
    <source>
        <dbReference type="ARBA" id="ARBA00023004"/>
    </source>
</evidence>
<evidence type="ECO:0000256" key="1">
    <source>
        <dbReference type="ARBA" id="ARBA00022723"/>
    </source>
</evidence>
<dbReference type="InterPro" id="IPR007197">
    <property type="entry name" value="rSAM"/>
</dbReference>
<keyword evidence="6" id="KW-1185">Reference proteome</keyword>
<proteinExistence type="predicted"/>
<keyword evidence="3" id="KW-0411">Iron-sulfur</keyword>
<reference evidence="5 6" key="1">
    <citation type="submission" date="2016-02" db="EMBL/GenBank/DDBJ databases">
        <title>Genome sequence of Moorella mulderi DSM 14980.</title>
        <authorList>
            <person name="Poehlein A."/>
            <person name="Daniel R."/>
        </authorList>
    </citation>
    <scope>NUCLEOTIDE SEQUENCE [LARGE SCALE GENOMIC DNA]</scope>
    <source>
        <strain evidence="5 6">DSM 14980</strain>
    </source>
</reference>
<dbReference type="PANTHER" id="PTHR43432">
    <property type="entry name" value="SLR0285 PROTEIN"/>
    <property type="match status" value="1"/>
</dbReference>
<organism evidence="5 6">
    <name type="scientific">Moorella mulderi DSM 14980</name>
    <dbReference type="NCBI Taxonomy" id="1122241"/>
    <lineage>
        <taxon>Bacteria</taxon>
        <taxon>Bacillati</taxon>
        <taxon>Bacillota</taxon>
        <taxon>Clostridia</taxon>
        <taxon>Neomoorellales</taxon>
        <taxon>Neomoorellaceae</taxon>
        <taxon>Neomoorella</taxon>
    </lineage>
</organism>